<accession>A0AAP0MVA8</accession>
<dbReference type="AlphaFoldDB" id="A0AAP0MVA8"/>
<dbReference type="EMBL" id="JBCGBO010000002">
    <property type="protein sequence ID" value="KAK9221057.1"/>
    <property type="molecule type" value="Genomic_DNA"/>
</dbReference>
<evidence type="ECO:0008006" key="3">
    <source>
        <dbReference type="Google" id="ProtNLM"/>
    </source>
</evidence>
<organism evidence="1 2">
    <name type="scientific">Citrus x changshan-huyou</name>
    <dbReference type="NCBI Taxonomy" id="2935761"/>
    <lineage>
        <taxon>Eukaryota</taxon>
        <taxon>Viridiplantae</taxon>
        <taxon>Streptophyta</taxon>
        <taxon>Embryophyta</taxon>
        <taxon>Tracheophyta</taxon>
        <taxon>Spermatophyta</taxon>
        <taxon>Magnoliopsida</taxon>
        <taxon>eudicotyledons</taxon>
        <taxon>Gunneridae</taxon>
        <taxon>Pentapetalae</taxon>
        <taxon>rosids</taxon>
        <taxon>malvids</taxon>
        <taxon>Sapindales</taxon>
        <taxon>Rutaceae</taxon>
        <taxon>Aurantioideae</taxon>
        <taxon>Citrus</taxon>
    </lineage>
</organism>
<dbReference type="Proteomes" id="UP001428341">
    <property type="component" value="Unassembled WGS sequence"/>
</dbReference>
<evidence type="ECO:0000313" key="2">
    <source>
        <dbReference type="Proteomes" id="UP001428341"/>
    </source>
</evidence>
<dbReference type="PANTHER" id="PTHR34940">
    <property type="entry name" value="PHOTOSYSTEM II 5 KDA PROTEIN, CHLOROPLASTIC"/>
    <property type="match status" value="1"/>
</dbReference>
<comment type="caution">
    <text evidence="1">The sequence shown here is derived from an EMBL/GenBank/DDBJ whole genome shotgun (WGS) entry which is preliminary data.</text>
</comment>
<keyword evidence="2" id="KW-1185">Reference proteome</keyword>
<sequence>MASMTMAAASILPTSMAKNPAATRAKRGGLIVVAKAASSKAENVSMEFKNKDESSSNGRRELVFAAAAAAACSIAKVAMAEPEEPKRGTPDAKKKYAPVCVTMPTARICRKQNPLVSYSLTEWPALTQVKLNRGGTRVRDIE</sequence>
<proteinExistence type="predicted"/>
<reference evidence="1 2" key="1">
    <citation type="submission" date="2024-05" db="EMBL/GenBank/DDBJ databases">
        <title>Haplotype-resolved chromosome-level genome assembly of Huyou (Citrus changshanensis).</title>
        <authorList>
            <person name="Miao C."/>
            <person name="Chen W."/>
            <person name="Wu Y."/>
            <person name="Wang L."/>
            <person name="Zhao S."/>
            <person name="Grierson D."/>
            <person name="Xu C."/>
            <person name="Chen K."/>
        </authorList>
    </citation>
    <scope>NUCLEOTIDE SEQUENCE [LARGE SCALE GENOMIC DNA]</scope>
    <source>
        <strain evidence="1">01-14</strain>
        <tissue evidence="1">Leaf</tissue>
    </source>
</reference>
<name>A0AAP0MVA8_9ROSI</name>
<dbReference type="PANTHER" id="PTHR34940:SF4">
    <property type="entry name" value="OS02G0581100 PROTEIN"/>
    <property type="match status" value="1"/>
</dbReference>
<protein>
    <recommendedName>
        <fullName evidence="3">Photosystem II 5 kDa protein, chloroplastic</fullName>
    </recommendedName>
</protein>
<evidence type="ECO:0000313" key="1">
    <source>
        <dbReference type="EMBL" id="KAK9221057.1"/>
    </source>
</evidence>
<gene>
    <name evidence="1" type="ORF">WN944_009481</name>
</gene>
<dbReference type="InterPro" id="IPR040296">
    <property type="entry name" value="PSBT"/>
</dbReference>